<sequence>MIKKYIENPNALILAVTPANTDFATSESLSLAKKFDEAGERTLCVLTKLDIMDSGTDATDVLNGITIPVKLGIIGVVNRSQADIIAKKPVEECLAAEAIYLQNHYPDLADRNGIPYLAENLSKVCEIKSKKIL</sequence>
<reference evidence="2" key="1">
    <citation type="submission" date="2022-11" db="UniProtKB">
        <authorList>
            <consortium name="WormBaseParasite"/>
        </authorList>
    </citation>
    <scope>IDENTIFICATION</scope>
</reference>
<protein>
    <submittedName>
        <fullName evidence="2">Dynamin-type G domain-containing protein</fullName>
    </submittedName>
</protein>
<dbReference type="WBParaSite" id="ES5_v2.g28109.t1">
    <property type="protein sequence ID" value="ES5_v2.g28109.t1"/>
    <property type="gene ID" value="ES5_v2.g28109"/>
</dbReference>
<proteinExistence type="predicted"/>
<accession>A0AC34GET0</accession>
<organism evidence="1 2">
    <name type="scientific">Panagrolaimus sp. ES5</name>
    <dbReference type="NCBI Taxonomy" id="591445"/>
    <lineage>
        <taxon>Eukaryota</taxon>
        <taxon>Metazoa</taxon>
        <taxon>Ecdysozoa</taxon>
        <taxon>Nematoda</taxon>
        <taxon>Chromadorea</taxon>
        <taxon>Rhabditida</taxon>
        <taxon>Tylenchina</taxon>
        <taxon>Panagrolaimomorpha</taxon>
        <taxon>Panagrolaimoidea</taxon>
        <taxon>Panagrolaimidae</taxon>
        <taxon>Panagrolaimus</taxon>
    </lineage>
</organism>
<dbReference type="Proteomes" id="UP000887579">
    <property type="component" value="Unplaced"/>
</dbReference>
<evidence type="ECO:0000313" key="1">
    <source>
        <dbReference type="Proteomes" id="UP000887579"/>
    </source>
</evidence>
<evidence type="ECO:0000313" key="2">
    <source>
        <dbReference type="WBParaSite" id="ES5_v2.g28109.t1"/>
    </source>
</evidence>
<name>A0AC34GET0_9BILA</name>